<accession>A0ABW8RA15</accession>
<protein>
    <submittedName>
        <fullName evidence="1">Uncharacterized protein</fullName>
    </submittedName>
</protein>
<organism evidence="1 2">
    <name type="scientific">Bacillus salipaludis</name>
    <dbReference type="NCBI Taxonomy" id="2547811"/>
    <lineage>
        <taxon>Bacteria</taxon>
        <taxon>Bacillati</taxon>
        <taxon>Bacillota</taxon>
        <taxon>Bacilli</taxon>
        <taxon>Bacillales</taxon>
        <taxon>Bacillaceae</taxon>
        <taxon>Bacillus</taxon>
    </lineage>
</organism>
<name>A0ABW8RA15_9BACI</name>
<dbReference type="Proteomes" id="UP001623041">
    <property type="component" value="Unassembled WGS sequence"/>
</dbReference>
<gene>
    <name evidence="1" type="ORF">ACJEBI_02210</name>
</gene>
<comment type="caution">
    <text evidence="1">The sequence shown here is derived from an EMBL/GenBank/DDBJ whole genome shotgun (WGS) entry which is preliminary data.</text>
</comment>
<sequence length="69" mass="7974">MYERDEYYYPKLISSNGKETEEGTIEVIEHNAWGKGFIGAEKGGYYIIDFPDIGEIKEININSKLIRKV</sequence>
<evidence type="ECO:0000313" key="1">
    <source>
        <dbReference type="EMBL" id="MFK9090296.1"/>
    </source>
</evidence>
<reference evidence="1 2" key="1">
    <citation type="submission" date="2024-11" db="EMBL/GenBank/DDBJ databases">
        <authorList>
            <person name="Lucas J.A."/>
        </authorList>
    </citation>
    <scope>NUCLEOTIDE SEQUENCE [LARGE SCALE GENOMIC DNA]</scope>
    <source>
        <strain evidence="1 2">Z 5.4</strain>
    </source>
</reference>
<evidence type="ECO:0000313" key="2">
    <source>
        <dbReference type="Proteomes" id="UP001623041"/>
    </source>
</evidence>
<keyword evidence="2" id="KW-1185">Reference proteome</keyword>
<dbReference type="RefSeq" id="WP_406579007.1">
    <property type="nucleotide sequence ID" value="NZ_JBJHQH010000002.1"/>
</dbReference>
<dbReference type="EMBL" id="JBJHQH010000002">
    <property type="protein sequence ID" value="MFK9090296.1"/>
    <property type="molecule type" value="Genomic_DNA"/>
</dbReference>
<proteinExistence type="predicted"/>